<accession>A0A852U264</accession>
<protein>
    <submittedName>
        <fullName evidence="2">Uncharacterized protein</fullName>
    </submittedName>
</protein>
<dbReference type="EMBL" id="JACCCC010000001">
    <property type="protein sequence ID" value="NYE48070.1"/>
    <property type="molecule type" value="Genomic_DNA"/>
</dbReference>
<proteinExistence type="predicted"/>
<evidence type="ECO:0000313" key="3">
    <source>
        <dbReference type="Proteomes" id="UP000589036"/>
    </source>
</evidence>
<dbReference type="Proteomes" id="UP000589036">
    <property type="component" value="Unassembled WGS sequence"/>
</dbReference>
<comment type="caution">
    <text evidence="2">The sequence shown here is derived from an EMBL/GenBank/DDBJ whole genome shotgun (WGS) entry which is preliminary data.</text>
</comment>
<keyword evidence="3" id="KW-1185">Reference proteome</keyword>
<name>A0A852U264_9ACTN</name>
<evidence type="ECO:0000313" key="2">
    <source>
        <dbReference type="EMBL" id="NYE48070.1"/>
    </source>
</evidence>
<feature type="region of interest" description="Disordered" evidence="1">
    <location>
        <begin position="1"/>
        <end position="28"/>
    </location>
</feature>
<organism evidence="2 3">
    <name type="scientific">Spinactinospora alkalitolerans</name>
    <dbReference type="NCBI Taxonomy" id="687207"/>
    <lineage>
        <taxon>Bacteria</taxon>
        <taxon>Bacillati</taxon>
        <taxon>Actinomycetota</taxon>
        <taxon>Actinomycetes</taxon>
        <taxon>Streptosporangiales</taxon>
        <taxon>Nocardiopsidaceae</taxon>
        <taxon>Spinactinospora</taxon>
    </lineage>
</organism>
<sequence>MTSSVPGFEPLLANPEATGTLQKKTDTVTVGDGEQQACVEITSRTITVHLPDVYPATYGGRLDEIDAALSALVDASDQIRPQPLAERWPVGLRVSTPDGSGKVVEATVSRQSRLPTVWVGLDGRIGSPRGFSPEKLTPLLGEEAR</sequence>
<evidence type="ECO:0000256" key="1">
    <source>
        <dbReference type="SAM" id="MobiDB-lite"/>
    </source>
</evidence>
<dbReference type="AlphaFoldDB" id="A0A852U264"/>
<dbReference type="RefSeq" id="WP_179643922.1">
    <property type="nucleotide sequence ID" value="NZ_BAAAYY010000016.1"/>
</dbReference>
<reference evidence="2 3" key="1">
    <citation type="submission" date="2020-07" db="EMBL/GenBank/DDBJ databases">
        <title>Sequencing the genomes of 1000 actinobacteria strains.</title>
        <authorList>
            <person name="Klenk H.-P."/>
        </authorList>
    </citation>
    <scope>NUCLEOTIDE SEQUENCE [LARGE SCALE GENOMIC DNA]</scope>
    <source>
        <strain evidence="2 3">CXB654</strain>
    </source>
</reference>
<gene>
    <name evidence="2" type="ORF">HDA32_003190</name>
</gene>